<name>W9VR48_9GAMM</name>
<proteinExistence type="predicted"/>
<comment type="caution">
    <text evidence="1">The sequence shown here is derived from an EMBL/GenBank/DDBJ whole genome shotgun (WGS) entry which is preliminary data.</text>
</comment>
<evidence type="ECO:0000313" key="2">
    <source>
        <dbReference type="Proteomes" id="UP000019464"/>
    </source>
</evidence>
<sequence>MTFEDLRSEVHETYMKYYVAGFKENDVSLIDKMVQYPIAYIKNGSVTLCDSYPIDPKSLKEEKGWDHSIDWRFEVTAANNLEAHAVASAVRCRADGSKIESVHGFYAFTIKGFCLFQECDSVFLQAVYPIRLGQGLCSALTLSIGDTP</sequence>
<dbReference type="Proteomes" id="UP000019464">
    <property type="component" value="Unassembled WGS sequence"/>
</dbReference>
<reference evidence="1 2" key="2">
    <citation type="journal article" date="2015" name="Syst. Appl. Microbiol.">
        <title>Nitrincola nitratireducens sp. nov. isolated from a haloalkaline crater lake.</title>
        <authorList>
            <person name="Singh A."/>
            <person name="Vaidya B."/>
            <person name="Tanuku N.R."/>
            <person name="Pinnaka A.K."/>
        </authorList>
    </citation>
    <scope>NUCLEOTIDE SEQUENCE [LARGE SCALE GENOMIC DNA]</scope>
    <source>
        <strain evidence="1 2">AK23</strain>
    </source>
</reference>
<dbReference type="EMBL" id="AONB01000001">
    <property type="protein sequence ID" value="EXJ12880.1"/>
    <property type="molecule type" value="Genomic_DNA"/>
</dbReference>
<dbReference type="OrthoDB" id="6163038at2"/>
<dbReference type="RefSeq" id="WP_036506644.1">
    <property type="nucleotide sequence ID" value="NZ_AONB01000001.1"/>
</dbReference>
<keyword evidence="2" id="KW-1185">Reference proteome</keyword>
<dbReference type="STRING" id="1229521.D791_00222"/>
<dbReference type="AlphaFoldDB" id="W9VR48"/>
<protein>
    <recommendedName>
        <fullName evidence="3">SnoaL-like domain-containing protein</fullName>
    </recommendedName>
</protein>
<organism evidence="1 2">
    <name type="scientific">Nitrincola nitratireducens</name>
    <dbReference type="NCBI Taxonomy" id="1229521"/>
    <lineage>
        <taxon>Bacteria</taxon>
        <taxon>Pseudomonadati</taxon>
        <taxon>Pseudomonadota</taxon>
        <taxon>Gammaproteobacteria</taxon>
        <taxon>Oceanospirillales</taxon>
        <taxon>Oceanospirillaceae</taxon>
        <taxon>Nitrincola</taxon>
    </lineage>
</organism>
<reference evidence="2" key="1">
    <citation type="submission" date="2012-11" db="EMBL/GenBank/DDBJ databases">
        <authorList>
            <person name="Singh A."/>
            <person name="Pinnaka A.K."/>
            <person name="Vaidya B."/>
        </authorList>
    </citation>
    <scope>NUCLEOTIDE SEQUENCE [LARGE SCALE GENOMIC DNA]</scope>
    <source>
        <strain evidence="2">AK23</strain>
    </source>
</reference>
<gene>
    <name evidence="1" type="ORF">D791_00222</name>
</gene>
<evidence type="ECO:0008006" key="3">
    <source>
        <dbReference type="Google" id="ProtNLM"/>
    </source>
</evidence>
<evidence type="ECO:0000313" key="1">
    <source>
        <dbReference type="EMBL" id="EXJ12880.1"/>
    </source>
</evidence>
<accession>W9VR48</accession>